<accession>A0A5N3ZZ83</accession>
<gene>
    <name evidence="1" type="ORF">PPYR_15262</name>
</gene>
<organism evidence="1 2">
    <name type="scientific">Photinus pyralis</name>
    <name type="common">Common eastern firefly</name>
    <name type="synonym">Lampyris pyralis</name>
    <dbReference type="NCBI Taxonomy" id="7054"/>
    <lineage>
        <taxon>Eukaryota</taxon>
        <taxon>Metazoa</taxon>
        <taxon>Ecdysozoa</taxon>
        <taxon>Arthropoda</taxon>
        <taxon>Hexapoda</taxon>
        <taxon>Insecta</taxon>
        <taxon>Pterygota</taxon>
        <taxon>Neoptera</taxon>
        <taxon>Endopterygota</taxon>
        <taxon>Coleoptera</taxon>
        <taxon>Polyphaga</taxon>
        <taxon>Elateriformia</taxon>
        <taxon>Elateroidea</taxon>
        <taxon>Lampyridae</taxon>
        <taxon>Lampyrinae</taxon>
        <taxon>Photinus</taxon>
    </lineage>
</organism>
<dbReference type="Proteomes" id="UP000327044">
    <property type="component" value="Unassembled WGS sequence"/>
</dbReference>
<dbReference type="AlphaFoldDB" id="A0A5N3ZZ83"/>
<keyword evidence="2" id="KW-1185">Reference proteome</keyword>
<proteinExistence type="predicted"/>
<feature type="non-terminal residue" evidence="1">
    <location>
        <position position="52"/>
    </location>
</feature>
<feature type="non-terminal residue" evidence="1">
    <location>
        <position position="1"/>
    </location>
</feature>
<comment type="caution">
    <text evidence="1">The sequence shown here is derived from an EMBL/GenBank/DDBJ whole genome shotgun (WGS) entry which is preliminary data.</text>
</comment>
<dbReference type="InParanoid" id="A0A5N3ZZ83"/>
<reference evidence="1 2" key="1">
    <citation type="journal article" date="2018" name="Elife">
        <title>Firefly genomes illuminate parallel origins of bioluminescence in beetles.</title>
        <authorList>
            <person name="Fallon T.R."/>
            <person name="Lower S.E."/>
            <person name="Chang C.H."/>
            <person name="Bessho-Uehara M."/>
            <person name="Martin G.J."/>
            <person name="Bewick A.J."/>
            <person name="Behringer M."/>
            <person name="Debat H.J."/>
            <person name="Wong I."/>
            <person name="Day J.C."/>
            <person name="Suvorov A."/>
            <person name="Silva C.J."/>
            <person name="Stanger-Hall K.F."/>
            <person name="Hall D.W."/>
            <person name="Schmitz R.J."/>
            <person name="Nelson D.R."/>
            <person name="Lewis S.M."/>
            <person name="Shigenobu S."/>
            <person name="Bybee S.M."/>
            <person name="Larracuente A.M."/>
            <person name="Oba Y."/>
            <person name="Weng J.K."/>
        </authorList>
    </citation>
    <scope>NUCLEOTIDE SEQUENCE [LARGE SCALE GENOMIC DNA]</scope>
    <source>
        <strain evidence="1">1611_PpyrPB1</strain>
        <tissue evidence="1">Whole body</tissue>
    </source>
</reference>
<dbReference type="EMBL" id="VVIM01001405">
    <property type="protein sequence ID" value="KAB0790370.1"/>
    <property type="molecule type" value="Genomic_DNA"/>
</dbReference>
<protein>
    <submittedName>
        <fullName evidence="1">Uncharacterized protein</fullName>
    </submittedName>
</protein>
<evidence type="ECO:0000313" key="2">
    <source>
        <dbReference type="Proteomes" id="UP000327044"/>
    </source>
</evidence>
<sequence length="52" mass="6108">ERNKVHHHIVSVPPFLWMDFPSMYVITLRNGTSGSLTSILEQLVYHDPDWSR</sequence>
<evidence type="ECO:0000313" key="1">
    <source>
        <dbReference type="EMBL" id="KAB0790370.1"/>
    </source>
</evidence>
<name>A0A5N3ZZ83_PHOPY</name>